<reference evidence="3 4" key="1">
    <citation type="journal article" date="2019" name="Sci. Rep.">
        <title>A high-quality genome of Eragrostis curvula grass provides insights into Poaceae evolution and supports new strategies to enhance forage quality.</title>
        <authorList>
            <person name="Carballo J."/>
            <person name="Santos B.A.C.M."/>
            <person name="Zappacosta D."/>
            <person name="Garbus I."/>
            <person name="Selva J.P."/>
            <person name="Gallo C.A."/>
            <person name="Diaz A."/>
            <person name="Albertini E."/>
            <person name="Caccamo M."/>
            <person name="Echenique V."/>
        </authorList>
    </citation>
    <scope>NUCLEOTIDE SEQUENCE [LARGE SCALE GENOMIC DNA]</scope>
    <source>
        <strain evidence="4">cv. Victoria</strain>
        <tissue evidence="3">Leaf</tissue>
    </source>
</reference>
<dbReference type="CDD" id="cd09917">
    <property type="entry name" value="F-box_SF"/>
    <property type="match status" value="1"/>
</dbReference>
<dbReference type="SUPFAM" id="SSF81383">
    <property type="entry name" value="F-box domain"/>
    <property type="match status" value="1"/>
</dbReference>
<dbReference type="PANTHER" id="PTHR13382:SF22">
    <property type="entry name" value="F-BOX PROTEIN SKIP14"/>
    <property type="match status" value="1"/>
</dbReference>
<dbReference type="InterPro" id="IPR001810">
    <property type="entry name" value="F-box_dom"/>
</dbReference>
<sequence length="455" mass="49765">MALNCSSRSVLLSDECAGMMLGCGCRSEEASPLSSCGVSSLRWDELDLEVEEVDESDPVARLPSDPFEMNLGTSMCVTAAALASALSGAQTYGNGGDDDIFAGLSYYYLNQAFQFGPEPWIFGYMDGFRWSFESECASDSGNDDQFSQLPPSASCSQPSGFEENPPSSQEAALPCCDAVDAAPVQEGNDAHEALTYVLSHLSLRDVLSCEMVCKSLRSAVRSEAYTWKCIHIDSQLGEKISDADLLRLTQKESGVLQCLSLVRCKNITDLGLKAVLQSNPQLTELGIFGNVRITHQGLVDNLRSFNVAANTGIKKLRVANLVTASKAQYEELLSLLKIDKGLALHKQEPRIFHADCFLLDHHGGYAPDYFLPDLHDGYALDIERCPLCENYKLVYDCPAEGCNNSRFGTCRGCLVCIERCLQCGRCIDNEYEETFSLDSLCRSCQMEGDSSVAEK</sequence>
<accession>A0A5J9TVZ8</accession>
<name>A0A5J9TVZ8_9POAL</name>
<organism evidence="3 4">
    <name type="scientific">Eragrostis curvula</name>
    <name type="common">weeping love grass</name>
    <dbReference type="NCBI Taxonomy" id="38414"/>
    <lineage>
        <taxon>Eukaryota</taxon>
        <taxon>Viridiplantae</taxon>
        <taxon>Streptophyta</taxon>
        <taxon>Embryophyta</taxon>
        <taxon>Tracheophyta</taxon>
        <taxon>Spermatophyta</taxon>
        <taxon>Magnoliopsida</taxon>
        <taxon>Liliopsida</taxon>
        <taxon>Poales</taxon>
        <taxon>Poaceae</taxon>
        <taxon>PACMAD clade</taxon>
        <taxon>Chloridoideae</taxon>
        <taxon>Eragrostideae</taxon>
        <taxon>Eragrostidinae</taxon>
        <taxon>Eragrostis</taxon>
    </lineage>
</organism>
<proteinExistence type="predicted"/>
<dbReference type="GO" id="GO:0005737">
    <property type="term" value="C:cytoplasm"/>
    <property type="evidence" value="ECO:0007669"/>
    <property type="project" value="TreeGrafter"/>
</dbReference>
<keyword evidence="4" id="KW-1185">Reference proteome</keyword>
<dbReference type="Gramene" id="TVU15475">
    <property type="protein sequence ID" value="TVU15475"/>
    <property type="gene ID" value="EJB05_38998"/>
</dbReference>
<dbReference type="PANTHER" id="PTHR13382">
    <property type="entry name" value="MITOCHONDRIAL ATP SYNTHASE COUPLING FACTOR B"/>
    <property type="match status" value="1"/>
</dbReference>
<protein>
    <recommendedName>
        <fullName evidence="2">F-box domain-containing protein</fullName>
    </recommendedName>
</protein>
<dbReference type="InterPro" id="IPR036047">
    <property type="entry name" value="F-box-like_dom_sf"/>
</dbReference>
<comment type="caution">
    <text evidence="3">The sequence shown here is derived from an EMBL/GenBank/DDBJ whole genome shotgun (WGS) entry which is preliminary data.</text>
</comment>
<dbReference type="OrthoDB" id="10044893at2759"/>
<evidence type="ECO:0000259" key="2">
    <source>
        <dbReference type="Pfam" id="PF12937"/>
    </source>
</evidence>
<dbReference type="EMBL" id="RWGY01000031">
    <property type="protein sequence ID" value="TVU15475.1"/>
    <property type="molecule type" value="Genomic_DNA"/>
</dbReference>
<dbReference type="InterPro" id="IPR050648">
    <property type="entry name" value="F-box_LRR-repeat"/>
</dbReference>
<dbReference type="InterPro" id="IPR032675">
    <property type="entry name" value="LRR_dom_sf"/>
</dbReference>
<feature type="region of interest" description="Disordered" evidence="1">
    <location>
        <begin position="139"/>
        <end position="170"/>
    </location>
</feature>
<dbReference type="SUPFAM" id="SSF52047">
    <property type="entry name" value="RNI-like"/>
    <property type="match status" value="1"/>
</dbReference>
<evidence type="ECO:0000313" key="3">
    <source>
        <dbReference type="EMBL" id="TVU15475.1"/>
    </source>
</evidence>
<dbReference type="Gene3D" id="3.80.10.10">
    <property type="entry name" value="Ribonuclease Inhibitor"/>
    <property type="match status" value="1"/>
</dbReference>
<gene>
    <name evidence="3" type="ORF">EJB05_38998</name>
</gene>
<evidence type="ECO:0000256" key="1">
    <source>
        <dbReference type="SAM" id="MobiDB-lite"/>
    </source>
</evidence>
<dbReference type="Proteomes" id="UP000324897">
    <property type="component" value="Unassembled WGS sequence"/>
</dbReference>
<dbReference type="AlphaFoldDB" id="A0A5J9TVZ8"/>
<feature type="domain" description="F-box" evidence="2">
    <location>
        <begin position="191"/>
        <end position="232"/>
    </location>
</feature>
<evidence type="ECO:0000313" key="4">
    <source>
        <dbReference type="Proteomes" id="UP000324897"/>
    </source>
</evidence>
<dbReference type="Pfam" id="PF12937">
    <property type="entry name" value="F-box-like"/>
    <property type="match status" value="1"/>
</dbReference>